<evidence type="ECO:0000313" key="1">
    <source>
        <dbReference type="EMBL" id="MFC3847593.1"/>
    </source>
</evidence>
<dbReference type="RefSeq" id="WP_104753020.1">
    <property type="nucleotide sequence ID" value="NZ_FZMF01000075.1"/>
</dbReference>
<sequence length="222" mass="24862">MPSLEPLDLTPEEDATLEAWEAYHLEQAAQPVLSANGACQPDRWYALLEKNKVVDIFKGDTLPLYSPAHLHVVLLPEGLERAYDVGCALEHGVLQPLSLAKLKERQLYYVNRAFSADCARLHEEQVPFEEALSYDRQYQDARVVGTEPTIFLDALAQARGEDRHALAQKILSKHEVFLKKLAQMIGARQKVRNAIAQAKTLQEILALTYTSPLDAPSPHTPE</sequence>
<name>A0ABV7ZGC2_9HELI</name>
<dbReference type="Proteomes" id="UP001595783">
    <property type="component" value="Unassembled WGS sequence"/>
</dbReference>
<gene>
    <name evidence="1" type="ORF">ACFOPX_03455</name>
</gene>
<comment type="caution">
    <text evidence="1">The sequence shown here is derived from an EMBL/GenBank/DDBJ whole genome shotgun (WGS) entry which is preliminary data.</text>
</comment>
<proteinExistence type="predicted"/>
<accession>A0ABV7ZGC2</accession>
<keyword evidence="2" id="KW-1185">Reference proteome</keyword>
<evidence type="ECO:0000313" key="2">
    <source>
        <dbReference type="Proteomes" id="UP001595783"/>
    </source>
</evidence>
<protein>
    <submittedName>
        <fullName evidence="1">Uncharacterized protein</fullName>
    </submittedName>
</protein>
<reference evidence="2" key="1">
    <citation type="journal article" date="2019" name="Int. J. Syst. Evol. Microbiol.">
        <title>The Global Catalogue of Microorganisms (GCM) 10K type strain sequencing project: providing services to taxonomists for standard genome sequencing and annotation.</title>
        <authorList>
            <consortium name="The Broad Institute Genomics Platform"/>
            <consortium name="The Broad Institute Genome Sequencing Center for Infectious Disease"/>
            <person name="Wu L."/>
            <person name="Ma J."/>
        </authorList>
    </citation>
    <scope>NUCLEOTIDE SEQUENCE [LARGE SCALE GENOMIC DNA]</scope>
    <source>
        <strain evidence="2">CCUG 53816</strain>
    </source>
</reference>
<dbReference type="EMBL" id="JBHRZO010000015">
    <property type="protein sequence ID" value="MFC3847593.1"/>
    <property type="molecule type" value="Genomic_DNA"/>
</dbReference>
<organism evidence="1 2">
    <name type="scientific">Helicobacter baculiformis</name>
    <dbReference type="NCBI Taxonomy" id="427351"/>
    <lineage>
        <taxon>Bacteria</taxon>
        <taxon>Pseudomonadati</taxon>
        <taxon>Campylobacterota</taxon>
        <taxon>Epsilonproteobacteria</taxon>
        <taxon>Campylobacterales</taxon>
        <taxon>Helicobacteraceae</taxon>
        <taxon>Helicobacter</taxon>
    </lineage>
</organism>